<organism evidence="1 2">
    <name type="scientific">Aspergillus tanneri</name>
    <dbReference type="NCBI Taxonomy" id="1220188"/>
    <lineage>
        <taxon>Eukaryota</taxon>
        <taxon>Fungi</taxon>
        <taxon>Dikarya</taxon>
        <taxon>Ascomycota</taxon>
        <taxon>Pezizomycotina</taxon>
        <taxon>Eurotiomycetes</taxon>
        <taxon>Eurotiomycetidae</taxon>
        <taxon>Eurotiales</taxon>
        <taxon>Aspergillaceae</taxon>
        <taxon>Aspergillus</taxon>
        <taxon>Aspergillus subgen. Circumdati</taxon>
    </lineage>
</organism>
<keyword evidence="2" id="KW-1185">Reference proteome</keyword>
<sequence length="38" mass="4138">MLFDHASHGWIILADTLISLAEIAKISETSPTQLNAKT</sequence>
<dbReference type="AlphaFoldDB" id="A0A4S3J184"/>
<proteinExistence type="predicted"/>
<dbReference type="VEuPathDB" id="FungiDB:EYZ11_012155"/>
<protein>
    <submittedName>
        <fullName evidence="1">Uncharacterized protein</fullName>
    </submittedName>
</protein>
<evidence type="ECO:0000313" key="1">
    <source>
        <dbReference type="EMBL" id="THC88395.1"/>
    </source>
</evidence>
<reference evidence="1 2" key="1">
    <citation type="submission" date="2019-03" db="EMBL/GenBank/DDBJ databases">
        <title>The genome sequence of a newly discovered highly antifungal drug resistant Aspergillus species, Aspergillus tanneri NIH 1004.</title>
        <authorList>
            <person name="Mounaud S."/>
            <person name="Singh I."/>
            <person name="Joardar V."/>
            <person name="Pakala S."/>
            <person name="Pakala S."/>
            <person name="Venepally P."/>
            <person name="Hoover J."/>
            <person name="Nierman W."/>
            <person name="Chung J."/>
            <person name="Losada L."/>
        </authorList>
    </citation>
    <scope>NUCLEOTIDE SEQUENCE [LARGE SCALE GENOMIC DNA]</scope>
    <source>
        <strain evidence="1 2">NIH1004</strain>
    </source>
</reference>
<name>A0A4S3J184_9EURO</name>
<gene>
    <name evidence="1" type="ORF">EYZ11_012155</name>
</gene>
<dbReference type="EMBL" id="SOSA01000856">
    <property type="protein sequence ID" value="THC88395.1"/>
    <property type="molecule type" value="Genomic_DNA"/>
</dbReference>
<accession>A0A4S3J184</accession>
<evidence type="ECO:0000313" key="2">
    <source>
        <dbReference type="Proteomes" id="UP000308092"/>
    </source>
</evidence>
<comment type="caution">
    <text evidence="1">The sequence shown here is derived from an EMBL/GenBank/DDBJ whole genome shotgun (WGS) entry which is preliminary data.</text>
</comment>
<dbReference type="Proteomes" id="UP000308092">
    <property type="component" value="Unassembled WGS sequence"/>
</dbReference>